<dbReference type="PANTHER" id="PTHR23514">
    <property type="entry name" value="BYPASS OF STOP CODON PROTEIN 6"/>
    <property type="match status" value="1"/>
</dbReference>
<feature type="transmembrane region" description="Helical" evidence="8">
    <location>
        <begin position="47"/>
        <end position="66"/>
    </location>
</feature>
<evidence type="ECO:0000256" key="7">
    <source>
        <dbReference type="SAM" id="MobiDB-lite"/>
    </source>
</evidence>
<feature type="region of interest" description="Disordered" evidence="7">
    <location>
        <begin position="1"/>
        <end position="26"/>
    </location>
</feature>
<protein>
    <recommendedName>
        <fullName evidence="11">Major facilitator superfamily (MFS) profile domain-containing protein</fullName>
    </recommendedName>
</protein>
<dbReference type="AlphaFoldDB" id="A0A1T3NKH6"/>
<dbReference type="Proteomes" id="UP000190037">
    <property type="component" value="Unassembled WGS sequence"/>
</dbReference>
<organism evidence="9 10">
    <name type="scientific">Embleya scabrispora</name>
    <dbReference type="NCBI Taxonomy" id="159449"/>
    <lineage>
        <taxon>Bacteria</taxon>
        <taxon>Bacillati</taxon>
        <taxon>Actinomycetota</taxon>
        <taxon>Actinomycetes</taxon>
        <taxon>Kitasatosporales</taxon>
        <taxon>Streptomycetaceae</taxon>
        <taxon>Embleya</taxon>
    </lineage>
</organism>
<dbReference type="InterPro" id="IPR051788">
    <property type="entry name" value="MFS_Transporter"/>
</dbReference>
<sequence length="430" mass="44156">MIPARRTGRANPVVGSAAAGPPRMPMSSGIPCEEGAGVLRRPAFEDFSLFVLYGSQFWFGACMSALNPTVIEAQRDWPMTYTVVGAYPSVLAASTVVSGAGYLRCVRRWGRPRVLTATAVGVAGSGLLFALAVGPVMLFVAAACLGLFNAPVQTAVIAALEERGKAGRPRRLAGAALCASVGSLTGSSFVAVMASTGIGWRAAWVVLAAAFVVLAVLLPRCTRAVGSRDDEKSGSEARLPPRYWLMATGVMAGVSGEVCIGFFAPRLSTTHGYPSAALVLALYYSGEVCGRVAALCSSLRPSREQRALGICLALSLTGSAVFLLPGPEPWRLIGLVVAAGGIANLFPLGVSAASGAAPGATDRAVARVQLLVATGTFCAPVLLGTLADRTSLHTGLALVPLCFLVMAALLATAGFLKPRAPTPTLAGRPT</sequence>
<evidence type="ECO:0008006" key="11">
    <source>
        <dbReference type="Google" id="ProtNLM"/>
    </source>
</evidence>
<feature type="transmembrane region" description="Helical" evidence="8">
    <location>
        <begin position="115"/>
        <end position="133"/>
    </location>
</feature>
<evidence type="ECO:0000256" key="1">
    <source>
        <dbReference type="ARBA" id="ARBA00004127"/>
    </source>
</evidence>
<dbReference type="EMBL" id="MWQN01000004">
    <property type="protein sequence ID" value="OPC77141.1"/>
    <property type="molecule type" value="Genomic_DNA"/>
</dbReference>
<feature type="transmembrane region" description="Helical" evidence="8">
    <location>
        <begin position="139"/>
        <end position="160"/>
    </location>
</feature>
<feature type="transmembrane region" description="Helical" evidence="8">
    <location>
        <begin position="307"/>
        <end position="326"/>
    </location>
</feature>
<dbReference type="GO" id="GO:0022857">
    <property type="term" value="F:transmembrane transporter activity"/>
    <property type="evidence" value="ECO:0007669"/>
    <property type="project" value="InterPro"/>
</dbReference>
<feature type="transmembrane region" description="Helical" evidence="8">
    <location>
        <begin position="276"/>
        <end position="295"/>
    </location>
</feature>
<evidence type="ECO:0000313" key="10">
    <source>
        <dbReference type="Proteomes" id="UP000190037"/>
    </source>
</evidence>
<accession>A0A1T3NKH6</accession>
<keyword evidence="10" id="KW-1185">Reference proteome</keyword>
<name>A0A1T3NKH6_9ACTN</name>
<comment type="caution">
    <text evidence="9">The sequence shown here is derived from an EMBL/GenBank/DDBJ whole genome shotgun (WGS) entry which is preliminary data.</text>
</comment>
<feature type="transmembrane region" description="Helical" evidence="8">
    <location>
        <begin position="364"/>
        <end position="383"/>
    </location>
</feature>
<feature type="transmembrane region" description="Helical" evidence="8">
    <location>
        <begin position="395"/>
        <end position="416"/>
    </location>
</feature>
<feature type="transmembrane region" description="Helical" evidence="8">
    <location>
        <begin position="172"/>
        <end position="196"/>
    </location>
</feature>
<evidence type="ECO:0000256" key="4">
    <source>
        <dbReference type="ARBA" id="ARBA00022692"/>
    </source>
</evidence>
<dbReference type="Gene3D" id="1.20.1250.20">
    <property type="entry name" value="MFS general substrate transporter like domains"/>
    <property type="match status" value="1"/>
</dbReference>
<keyword evidence="5 8" id="KW-1133">Transmembrane helix</keyword>
<keyword evidence="4 8" id="KW-0812">Transmembrane</keyword>
<proteinExistence type="inferred from homology"/>
<feature type="transmembrane region" description="Helical" evidence="8">
    <location>
        <begin position="202"/>
        <end position="222"/>
    </location>
</feature>
<feature type="transmembrane region" description="Helical" evidence="8">
    <location>
        <begin position="243"/>
        <end position="264"/>
    </location>
</feature>
<keyword evidence="3" id="KW-0813">Transport</keyword>
<dbReference type="GO" id="GO:0016020">
    <property type="term" value="C:membrane"/>
    <property type="evidence" value="ECO:0007669"/>
    <property type="project" value="TreeGrafter"/>
</dbReference>
<feature type="transmembrane region" description="Helical" evidence="8">
    <location>
        <begin position="332"/>
        <end position="352"/>
    </location>
</feature>
<feature type="transmembrane region" description="Helical" evidence="8">
    <location>
        <begin position="86"/>
        <end position="103"/>
    </location>
</feature>
<gene>
    <name evidence="9" type="ORF">B4N89_42030</name>
</gene>
<dbReference type="SUPFAM" id="SSF103473">
    <property type="entry name" value="MFS general substrate transporter"/>
    <property type="match status" value="1"/>
</dbReference>
<dbReference type="STRING" id="159449.B4N89_42030"/>
<keyword evidence="6 8" id="KW-0472">Membrane</keyword>
<evidence type="ECO:0000256" key="6">
    <source>
        <dbReference type="ARBA" id="ARBA00023136"/>
    </source>
</evidence>
<dbReference type="InterPro" id="IPR011701">
    <property type="entry name" value="MFS"/>
</dbReference>
<comment type="similarity">
    <text evidence="2">Belongs to the major facilitator superfamily.</text>
</comment>
<reference evidence="9 10" key="1">
    <citation type="submission" date="2017-03" db="EMBL/GenBank/DDBJ databases">
        <title>Draft genome sequence of Streptomyces scabrisporus NF3, endophyte isolated from Amphipterygium adstringens.</title>
        <authorList>
            <person name="Vazquez M."/>
            <person name="Ceapa C.D."/>
            <person name="Rodriguez Luna D."/>
            <person name="Sanchez Esquivel S."/>
        </authorList>
    </citation>
    <scope>NUCLEOTIDE SEQUENCE [LARGE SCALE GENOMIC DNA]</scope>
    <source>
        <strain evidence="9 10">NF3</strain>
    </source>
</reference>
<dbReference type="Pfam" id="PF07690">
    <property type="entry name" value="MFS_1"/>
    <property type="match status" value="1"/>
</dbReference>
<evidence type="ECO:0000256" key="3">
    <source>
        <dbReference type="ARBA" id="ARBA00022448"/>
    </source>
</evidence>
<evidence type="ECO:0000256" key="8">
    <source>
        <dbReference type="SAM" id="Phobius"/>
    </source>
</evidence>
<dbReference type="InterPro" id="IPR036259">
    <property type="entry name" value="MFS_trans_sf"/>
</dbReference>
<dbReference type="PANTHER" id="PTHR23514:SF3">
    <property type="entry name" value="BYPASS OF STOP CODON PROTEIN 6"/>
    <property type="match status" value="1"/>
</dbReference>
<comment type="subcellular location">
    <subcellularLocation>
        <location evidence="1">Endomembrane system</location>
        <topology evidence="1">Multi-pass membrane protein</topology>
    </subcellularLocation>
</comment>
<dbReference type="CDD" id="cd06174">
    <property type="entry name" value="MFS"/>
    <property type="match status" value="1"/>
</dbReference>
<evidence type="ECO:0000256" key="5">
    <source>
        <dbReference type="ARBA" id="ARBA00022989"/>
    </source>
</evidence>
<evidence type="ECO:0000313" key="9">
    <source>
        <dbReference type="EMBL" id="OPC77141.1"/>
    </source>
</evidence>
<dbReference type="GO" id="GO:0012505">
    <property type="term" value="C:endomembrane system"/>
    <property type="evidence" value="ECO:0007669"/>
    <property type="project" value="UniProtKB-SubCell"/>
</dbReference>
<evidence type="ECO:0000256" key="2">
    <source>
        <dbReference type="ARBA" id="ARBA00008335"/>
    </source>
</evidence>